<keyword evidence="3" id="KW-1185">Reference proteome</keyword>
<evidence type="ECO:0000313" key="3">
    <source>
        <dbReference type="Proteomes" id="UP001412067"/>
    </source>
</evidence>
<name>A0ABR2LKR7_9ASPA</name>
<comment type="caution">
    <text evidence="2">The sequence shown here is derived from an EMBL/GenBank/DDBJ whole genome shotgun (WGS) entry which is preliminary data.</text>
</comment>
<organism evidence="2 3">
    <name type="scientific">Platanthera guangdongensis</name>
    <dbReference type="NCBI Taxonomy" id="2320717"/>
    <lineage>
        <taxon>Eukaryota</taxon>
        <taxon>Viridiplantae</taxon>
        <taxon>Streptophyta</taxon>
        <taxon>Embryophyta</taxon>
        <taxon>Tracheophyta</taxon>
        <taxon>Spermatophyta</taxon>
        <taxon>Magnoliopsida</taxon>
        <taxon>Liliopsida</taxon>
        <taxon>Asparagales</taxon>
        <taxon>Orchidaceae</taxon>
        <taxon>Orchidoideae</taxon>
        <taxon>Orchideae</taxon>
        <taxon>Orchidinae</taxon>
        <taxon>Platanthera</taxon>
    </lineage>
</organism>
<dbReference type="Proteomes" id="UP001412067">
    <property type="component" value="Unassembled WGS sequence"/>
</dbReference>
<proteinExistence type="predicted"/>
<gene>
    <name evidence="2" type="ORF">KSP40_PGU005000</name>
</gene>
<evidence type="ECO:0000313" key="2">
    <source>
        <dbReference type="EMBL" id="KAK8943691.1"/>
    </source>
</evidence>
<protein>
    <submittedName>
        <fullName evidence="2">Uncharacterized protein</fullName>
    </submittedName>
</protein>
<evidence type="ECO:0000256" key="1">
    <source>
        <dbReference type="SAM" id="MobiDB-lite"/>
    </source>
</evidence>
<dbReference type="EMBL" id="JBBWWR010000018">
    <property type="protein sequence ID" value="KAK8943691.1"/>
    <property type="molecule type" value="Genomic_DNA"/>
</dbReference>
<feature type="region of interest" description="Disordered" evidence="1">
    <location>
        <begin position="68"/>
        <end position="93"/>
    </location>
</feature>
<sequence length="219" mass="24011">MPKHWRAPACISGEMQAGWSCSKALPSSIFNRRPKFFSTSPPFSRPSVSLPAPDFFLSTQCRRRRSHLLPPARKSQPEPPTSPPWYQHPSAGSPHQQNAFSLARFCRSRSLSFNPLQVLFFLGGFFSAQTNLDVRKPNSPPLPLHLPASLSLPLPSPLPPPLSPQLTPHFPASLSLPLPSPVGCEASDKLFDVQQPNDFESAHVGSLFMHCRIDSSGGA</sequence>
<reference evidence="2 3" key="1">
    <citation type="journal article" date="2022" name="Nat. Plants">
        <title>Genomes of leafy and leafless Platanthera orchids illuminate the evolution of mycoheterotrophy.</title>
        <authorList>
            <person name="Li M.H."/>
            <person name="Liu K.W."/>
            <person name="Li Z."/>
            <person name="Lu H.C."/>
            <person name="Ye Q.L."/>
            <person name="Zhang D."/>
            <person name="Wang J.Y."/>
            <person name="Li Y.F."/>
            <person name="Zhong Z.M."/>
            <person name="Liu X."/>
            <person name="Yu X."/>
            <person name="Liu D.K."/>
            <person name="Tu X.D."/>
            <person name="Liu B."/>
            <person name="Hao Y."/>
            <person name="Liao X.Y."/>
            <person name="Jiang Y.T."/>
            <person name="Sun W.H."/>
            <person name="Chen J."/>
            <person name="Chen Y.Q."/>
            <person name="Ai Y."/>
            <person name="Zhai J.W."/>
            <person name="Wu S.S."/>
            <person name="Zhou Z."/>
            <person name="Hsiao Y.Y."/>
            <person name="Wu W.L."/>
            <person name="Chen Y.Y."/>
            <person name="Lin Y.F."/>
            <person name="Hsu J.L."/>
            <person name="Li C.Y."/>
            <person name="Wang Z.W."/>
            <person name="Zhao X."/>
            <person name="Zhong W.Y."/>
            <person name="Ma X.K."/>
            <person name="Ma L."/>
            <person name="Huang J."/>
            <person name="Chen G.Z."/>
            <person name="Huang M.Z."/>
            <person name="Huang L."/>
            <person name="Peng D.H."/>
            <person name="Luo Y.B."/>
            <person name="Zou S.Q."/>
            <person name="Chen S.P."/>
            <person name="Lan S."/>
            <person name="Tsai W.C."/>
            <person name="Van de Peer Y."/>
            <person name="Liu Z.J."/>
        </authorList>
    </citation>
    <scope>NUCLEOTIDE SEQUENCE [LARGE SCALE GENOMIC DNA]</scope>
    <source>
        <strain evidence="2">Lor288</strain>
    </source>
</reference>
<accession>A0ABR2LKR7</accession>